<dbReference type="EMBL" id="GL945433">
    <property type="protein sequence ID" value="EGO26008.1"/>
    <property type="molecule type" value="Genomic_DNA"/>
</dbReference>
<dbReference type="OrthoDB" id="538223at2759"/>
<proteinExistence type="predicted"/>
<dbReference type="RefSeq" id="XP_007318130.1">
    <property type="nucleotide sequence ID" value="XM_007318068.1"/>
</dbReference>
<gene>
    <name evidence="1" type="ORF">SERLADRAFT_437738</name>
</gene>
<sequence>MAHLQLLDALKAHGLDLLYKQVFSKALSLKVAPGIVVDLMWAMGILLHLEEPLSIRELALLMDVPTQNLVRSFLGIQSILLIPEANNNPVHLVHTLLRDFPYLSRFHHDMLPEYDAKKQGPLLVYKGALAVCIYKLLPSSPMSS</sequence>
<dbReference type="AlphaFoldDB" id="F8NVA7"/>
<evidence type="ECO:0000313" key="1">
    <source>
        <dbReference type="EMBL" id="EGO26008.1"/>
    </source>
</evidence>
<protein>
    <submittedName>
        <fullName evidence="1">Uncharacterized protein</fullName>
    </submittedName>
</protein>
<reference evidence="2" key="1">
    <citation type="journal article" date="2011" name="Science">
        <title>The plant cell wall-decomposing machinery underlies the functional diversity of forest fungi.</title>
        <authorList>
            <person name="Eastwood D.C."/>
            <person name="Floudas D."/>
            <person name="Binder M."/>
            <person name="Majcherczyk A."/>
            <person name="Schneider P."/>
            <person name="Aerts A."/>
            <person name="Asiegbu F.O."/>
            <person name="Baker S.E."/>
            <person name="Barry K."/>
            <person name="Bendiksby M."/>
            <person name="Blumentritt M."/>
            <person name="Coutinho P.M."/>
            <person name="Cullen D."/>
            <person name="de Vries R.P."/>
            <person name="Gathman A."/>
            <person name="Goodell B."/>
            <person name="Henrissat B."/>
            <person name="Ihrmark K."/>
            <person name="Kauserud H."/>
            <person name="Kohler A."/>
            <person name="LaButti K."/>
            <person name="Lapidus A."/>
            <person name="Lavin J.L."/>
            <person name="Lee Y.-H."/>
            <person name="Lindquist E."/>
            <person name="Lilly W."/>
            <person name="Lucas S."/>
            <person name="Morin E."/>
            <person name="Murat C."/>
            <person name="Oguiza J.A."/>
            <person name="Park J."/>
            <person name="Pisabarro A.G."/>
            <person name="Riley R."/>
            <person name="Rosling A."/>
            <person name="Salamov A."/>
            <person name="Schmidt O."/>
            <person name="Schmutz J."/>
            <person name="Skrede I."/>
            <person name="Stenlid J."/>
            <person name="Wiebenga A."/>
            <person name="Xie X."/>
            <person name="Kuees U."/>
            <person name="Hibbett D.S."/>
            <person name="Hoffmeister D."/>
            <person name="Hoegberg N."/>
            <person name="Martin F."/>
            <person name="Grigoriev I.V."/>
            <person name="Watkinson S.C."/>
        </authorList>
    </citation>
    <scope>NUCLEOTIDE SEQUENCE [LARGE SCALE GENOMIC DNA]</scope>
    <source>
        <strain evidence="2">S7.9</strain>
    </source>
</reference>
<dbReference type="KEGG" id="sla:SERLADRAFT_437738"/>
<dbReference type="GeneID" id="18814913"/>
<dbReference type="HOGENOM" id="CLU_1797636_0_0_1"/>
<accession>F8NVA7</accession>
<name>F8NVA7_SERL9</name>
<dbReference type="Proteomes" id="UP000008064">
    <property type="component" value="Unassembled WGS sequence"/>
</dbReference>
<evidence type="ECO:0000313" key="2">
    <source>
        <dbReference type="Proteomes" id="UP000008064"/>
    </source>
</evidence>
<organism evidence="2">
    <name type="scientific">Serpula lacrymans var. lacrymans (strain S7.9)</name>
    <name type="common">Dry rot fungus</name>
    <dbReference type="NCBI Taxonomy" id="578457"/>
    <lineage>
        <taxon>Eukaryota</taxon>
        <taxon>Fungi</taxon>
        <taxon>Dikarya</taxon>
        <taxon>Basidiomycota</taxon>
        <taxon>Agaricomycotina</taxon>
        <taxon>Agaricomycetes</taxon>
        <taxon>Agaricomycetidae</taxon>
        <taxon>Boletales</taxon>
        <taxon>Coniophorineae</taxon>
        <taxon>Serpulaceae</taxon>
        <taxon>Serpula</taxon>
    </lineage>
</organism>